<dbReference type="PANTHER" id="PTHR30146:SF120">
    <property type="entry name" value="ALANINE RACEMASE"/>
    <property type="match status" value="1"/>
</dbReference>
<dbReference type="Gene3D" id="3.40.50.2300">
    <property type="match status" value="2"/>
</dbReference>
<reference evidence="6" key="1">
    <citation type="journal article" date="2019" name="Int. J. Syst. Evol. Microbiol.">
        <title>The Global Catalogue of Microorganisms (GCM) 10K type strain sequencing project: providing services to taxonomists for standard genome sequencing and annotation.</title>
        <authorList>
            <consortium name="The Broad Institute Genomics Platform"/>
            <consortium name="The Broad Institute Genome Sequencing Center for Infectious Disease"/>
            <person name="Wu L."/>
            <person name="Ma J."/>
        </authorList>
    </citation>
    <scope>NUCLEOTIDE SEQUENCE [LARGE SCALE GENOMIC DNA]</scope>
    <source>
        <strain evidence="6">KACC 12507</strain>
    </source>
</reference>
<name>A0ABV9LT33_9ALTE</name>
<evidence type="ECO:0000259" key="4">
    <source>
        <dbReference type="PROSITE" id="PS50932"/>
    </source>
</evidence>
<dbReference type="InterPro" id="IPR000843">
    <property type="entry name" value="HTH_LacI"/>
</dbReference>
<keyword evidence="1" id="KW-0805">Transcription regulation</keyword>
<organism evidence="5 6">
    <name type="scientific">Glaciecola siphonariae</name>
    <dbReference type="NCBI Taxonomy" id="521012"/>
    <lineage>
        <taxon>Bacteria</taxon>
        <taxon>Pseudomonadati</taxon>
        <taxon>Pseudomonadota</taxon>
        <taxon>Gammaproteobacteria</taxon>
        <taxon>Alteromonadales</taxon>
        <taxon>Alteromonadaceae</taxon>
        <taxon>Glaciecola</taxon>
    </lineage>
</organism>
<evidence type="ECO:0000256" key="3">
    <source>
        <dbReference type="ARBA" id="ARBA00023163"/>
    </source>
</evidence>
<accession>A0ABV9LT33</accession>
<dbReference type="InterPro" id="IPR010982">
    <property type="entry name" value="Lambda_DNA-bd_dom_sf"/>
</dbReference>
<evidence type="ECO:0000256" key="2">
    <source>
        <dbReference type="ARBA" id="ARBA00023125"/>
    </source>
</evidence>
<dbReference type="SUPFAM" id="SSF53822">
    <property type="entry name" value="Periplasmic binding protein-like I"/>
    <property type="match status" value="1"/>
</dbReference>
<comment type="caution">
    <text evidence="5">The sequence shown here is derived from an EMBL/GenBank/DDBJ whole genome shotgun (WGS) entry which is preliminary data.</text>
</comment>
<dbReference type="InterPro" id="IPR028082">
    <property type="entry name" value="Peripla_BP_I"/>
</dbReference>
<protein>
    <submittedName>
        <fullName evidence="5">LacI family DNA-binding transcriptional regulator</fullName>
    </submittedName>
</protein>
<dbReference type="InterPro" id="IPR046335">
    <property type="entry name" value="LacI/GalR-like_sensor"/>
</dbReference>
<dbReference type="EMBL" id="JBHSGU010000002">
    <property type="protein sequence ID" value="MFC4699149.1"/>
    <property type="molecule type" value="Genomic_DNA"/>
</dbReference>
<evidence type="ECO:0000256" key="1">
    <source>
        <dbReference type="ARBA" id="ARBA00023015"/>
    </source>
</evidence>
<dbReference type="CDD" id="cd01392">
    <property type="entry name" value="HTH_LacI"/>
    <property type="match status" value="1"/>
</dbReference>
<evidence type="ECO:0000313" key="5">
    <source>
        <dbReference type="EMBL" id="MFC4699149.1"/>
    </source>
</evidence>
<dbReference type="PROSITE" id="PS50932">
    <property type="entry name" value="HTH_LACI_2"/>
    <property type="match status" value="1"/>
</dbReference>
<dbReference type="Pfam" id="PF00356">
    <property type="entry name" value="LacI"/>
    <property type="match status" value="1"/>
</dbReference>
<keyword evidence="2 5" id="KW-0238">DNA-binding</keyword>
<dbReference type="Proteomes" id="UP001595897">
    <property type="component" value="Unassembled WGS sequence"/>
</dbReference>
<dbReference type="PANTHER" id="PTHR30146">
    <property type="entry name" value="LACI-RELATED TRANSCRIPTIONAL REPRESSOR"/>
    <property type="match status" value="1"/>
</dbReference>
<dbReference type="SMART" id="SM00354">
    <property type="entry name" value="HTH_LACI"/>
    <property type="match status" value="1"/>
</dbReference>
<dbReference type="RefSeq" id="WP_382405890.1">
    <property type="nucleotide sequence ID" value="NZ_JBHSGU010000002.1"/>
</dbReference>
<proteinExistence type="predicted"/>
<dbReference type="SUPFAM" id="SSF47413">
    <property type="entry name" value="lambda repressor-like DNA-binding domains"/>
    <property type="match status" value="1"/>
</dbReference>
<dbReference type="Pfam" id="PF13377">
    <property type="entry name" value="Peripla_BP_3"/>
    <property type="match status" value="1"/>
</dbReference>
<keyword evidence="3" id="KW-0804">Transcription</keyword>
<sequence>MKSKATSFDIAHMAGVSQSTVSRALSDSPLVNQETRERIKKIAQELNYKVDKNASNLRRQHSQTLALLLFEDPTNDDSLINPFFISMLASITKATATAGYDLLVSFQNMNDDWHNLYEDTNKADGLILLGYGSYTDYEYKLSQLEEQGTRFLRWGAPDKKHPGVSIGSDNEIGGYLMGQHLVSLGHKRFAFLGEANVGAPEFLGRLRGLKRAMSEASLDTTGVAQADAISTEAAGFEAAQRLMQQYSSPSDFPDAIFCASDLIAMGCIRALRSQGMNVPEDIAVVGYDNIQISQFATPPLTTVLQDTLLAGELLVSNLLKLIRNETVEDMLMKPQLVVRESCGCKLKP</sequence>
<gene>
    <name evidence="5" type="ORF">ACFO4O_03140</name>
</gene>
<dbReference type="Gene3D" id="1.10.260.40">
    <property type="entry name" value="lambda repressor-like DNA-binding domains"/>
    <property type="match status" value="1"/>
</dbReference>
<evidence type="ECO:0000313" key="6">
    <source>
        <dbReference type="Proteomes" id="UP001595897"/>
    </source>
</evidence>
<feature type="domain" description="HTH lacI-type" evidence="4">
    <location>
        <begin position="5"/>
        <end position="59"/>
    </location>
</feature>
<dbReference type="GO" id="GO:0003677">
    <property type="term" value="F:DNA binding"/>
    <property type="evidence" value="ECO:0007669"/>
    <property type="project" value="UniProtKB-KW"/>
</dbReference>
<keyword evidence="6" id="KW-1185">Reference proteome</keyword>